<evidence type="ECO:0000259" key="1">
    <source>
        <dbReference type="PROSITE" id="PS51819"/>
    </source>
</evidence>
<comment type="caution">
    <text evidence="3">The sequence shown here is derived from an EMBL/GenBank/DDBJ whole genome shotgun (WGS) entry which is preliminary data.</text>
</comment>
<dbReference type="InterPro" id="IPR004360">
    <property type="entry name" value="Glyas_Fos-R_dOase_dom"/>
</dbReference>
<evidence type="ECO:0000313" key="4">
    <source>
        <dbReference type="Proteomes" id="UP000435060"/>
    </source>
</evidence>
<keyword evidence="4" id="KW-1185">Reference proteome</keyword>
<reference evidence="2 4" key="2">
    <citation type="submission" date="2019-11" db="EMBL/GenBank/DDBJ databases">
        <title>Streptococcis sp. isolated from the respiratory tract of Marmot.</title>
        <authorList>
            <person name="Zhang G."/>
        </authorList>
    </citation>
    <scope>NUCLEOTIDE SEQUENCE [LARGE SCALE GENOMIC DNA]</scope>
    <source>
        <strain evidence="2">Zg-86</strain>
        <strain evidence="4">zg-86</strain>
    </source>
</reference>
<dbReference type="Gene3D" id="3.10.180.10">
    <property type="entry name" value="2,3-Dihydroxybiphenyl 1,2-Dioxygenase, domain 1"/>
    <property type="match status" value="1"/>
</dbReference>
<evidence type="ECO:0000313" key="2">
    <source>
        <dbReference type="EMBL" id="MTB64302.1"/>
    </source>
</evidence>
<dbReference type="PROSITE" id="PS51819">
    <property type="entry name" value="VOC"/>
    <property type="match status" value="1"/>
</dbReference>
<dbReference type="EMBL" id="WUBJ01000005">
    <property type="protein sequence ID" value="MWV56393.1"/>
    <property type="molecule type" value="Genomic_DNA"/>
</dbReference>
<dbReference type="InterPro" id="IPR029068">
    <property type="entry name" value="Glyas_Bleomycin-R_OHBP_Dase"/>
</dbReference>
<dbReference type="Proteomes" id="UP000435423">
    <property type="component" value="Unassembled WGS sequence"/>
</dbReference>
<dbReference type="PANTHER" id="PTHR36437">
    <property type="entry name" value="GLYOXALASE/BLEOMYCIN RESISTANCE PROTEIN/DIOXYGENASE"/>
    <property type="match status" value="1"/>
</dbReference>
<dbReference type="EMBL" id="WLCG01000006">
    <property type="protein sequence ID" value="MTB64302.1"/>
    <property type="molecule type" value="Genomic_DNA"/>
</dbReference>
<proteinExistence type="predicted"/>
<protein>
    <submittedName>
        <fullName evidence="3">VOC family protein</fullName>
    </submittedName>
</protein>
<name>A0A6I4RIR9_9STRE</name>
<organism evidence="3 5">
    <name type="scientific">Streptococcus zhangguiae</name>
    <dbReference type="NCBI Taxonomy" id="2664091"/>
    <lineage>
        <taxon>Bacteria</taxon>
        <taxon>Bacillati</taxon>
        <taxon>Bacillota</taxon>
        <taxon>Bacilli</taxon>
        <taxon>Lactobacillales</taxon>
        <taxon>Streptococcaceae</taxon>
        <taxon>Streptococcus</taxon>
    </lineage>
</organism>
<dbReference type="Pfam" id="PF00903">
    <property type="entry name" value="Glyoxalase"/>
    <property type="match status" value="1"/>
</dbReference>
<dbReference type="InterPro" id="IPR037523">
    <property type="entry name" value="VOC_core"/>
</dbReference>
<sequence length="126" mass="14101">MITTSTTMLYVEDTTAAMEFWTEKMGFVLLDTADHGDAISYEITPSLEATTKFGIHDKEWVAKANPGMTLGFPSLLFDTEDLKSEYERLTQAGVSTNPIMEYQGMVHFTFADNEGHYIAVRESTAK</sequence>
<evidence type="ECO:0000313" key="3">
    <source>
        <dbReference type="EMBL" id="MWV56393.1"/>
    </source>
</evidence>
<gene>
    <name evidence="2" type="ORF">GGG87_04750</name>
    <name evidence="3" type="ORF">GGH11_05330</name>
</gene>
<dbReference type="AlphaFoldDB" id="A0A6I4RIR9"/>
<dbReference type="RefSeq" id="WP_154608397.1">
    <property type="nucleotide sequence ID" value="NZ_CP072115.1"/>
</dbReference>
<dbReference type="Proteomes" id="UP000435060">
    <property type="component" value="Unassembled WGS sequence"/>
</dbReference>
<reference evidence="3 5" key="1">
    <citation type="submission" date="2019-10" db="EMBL/GenBank/DDBJ databases">
        <title>Streptococcis sp, isolated from the respiratory tract of Marmot.</title>
        <authorList>
            <person name="Zhang G."/>
        </authorList>
    </citation>
    <scope>NUCLEOTIDE SEQUENCE [LARGE SCALE GENOMIC DNA]</scope>
    <source>
        <strain evidence="5">zg-70</strain>
        <strain evidence="3">Zg-70</strain>
    </source>
</reference>
<feature type="domain" description="VOC" evidence="1">
    <location>
        <begin position="3"/>
        <end position="123"/>
    </location>
</feature>
<evidence type="ECO:0000313" key="5">
    <source>
        <dbReference type="Proteomes" id="UP000435423"/>
    </source>
</evidence>
<dbReference type="PANTHER" id="PTHR36437:SF2">
    <property type="entry name" value="GLYOXALASE_BLEOMYCIN RESISTANCE PROTEIN_DIOXYGENASE"/>
    <property type="match status" value="1"/>
</dbReference>
<dbReference type="SUPFAM" id="SSF54593">
    <property type="entry name" value="Glyoxalase/Bleomycin resistance protein/Dihydroxybiphenyl dioxygenase"/>
    <property type="match status" value="1"/>
</dbReference>
<accession>A0A6I4RIR9</accession>